<gene>
    <name evidence="1" type="ORF">B0H17DRAFT_1149184</name>
</gene>
<sequence length="124" mass="14113">MDPPPISLDLEIQRILEDIRHTALPELQELAQELLPTDKAISLQSSLLVYYSSKSRIVPRQYQLEANNALADGLDICKGYADVWHHTRSRDGRFNFWNKVATADLVRYGCGTVRSLQRNLGSRC</sequence>
<accession>A0AAD7FS93</accession>
<proteinExistence type="predicted"/>
<evidence type="ECO:0000313" key="2">
    <source>
        <dbReference type="Proteomes" id="UP001221757"/>
    </source>
</evidence>
<organism evidence="1 2">
    <name type="scientific">Mycena rosella</name>
    <name type="common">Pink bonnet</name>
    <name type="synonym">Agaricus rosellus</name>
    <dbReference type="NCBI Taxonomy" id="1033263"/>
    <lineage>
        <taxon>Eukaryota</taxon>
        <taxon>Fungi</taxon>
        <taxon>Dikarya</taxon>
        <taxon>Basidiomycota</taxon>
        <taxon>Agaricomycotina</taxon>
        <taxon>Agaricomycetes</taxon>
        <taxon>Agaricomycetidae</taxon>
        <taxon>Agaricales</taxon>
        <taxon>Marasmiineae</taxon>
        <taxon>Mycenaceae</taxon>
        <taxon>Mycena</taxon>
    </lineage>
</organism>
<reference evidence="1" key="1">
    <citation type="submission" date="2023-03" db="EMBL/GenBank/DDBJ databases">
        <title>Massive genome expansion in bonnet fungi (Mycena s.s.) driven by repeated elements and novel gene families across ecological guilds.</title>
        <authorList>
            <consortium name="Lawrence Berkeley National Laboratory"/>
            <person name="Harder C.B."/>
            <person name="Miyauchi S."/>
            <person name="Viragh M."/>
            <person name="Kuo A."/>
            <person name="Thoen E."/>
            <person name="Andreopoulos B."/>
            <person name="Lu D."/>
            <person name="Skrede I."/>
            <person name="Drula E."/>
            <person name="Henrissat B."/>
            <person name="Morin E."/>
            <person name="Kohler A."/>
            <person name="Barry K."/>
            <person name="LaButti K."/>
            <person name="Morin E."/>
            <person name="Salamov A."/>
            <person name="Lipzen A."/>
            <person name="Mereny Z."/>
            <person name="Hegedus B."/>
            <person name="Baldrian P."/>
            <person name="Stursova M."/>
            <person name="Weitz H."/>
            <person name="Taylor A."/>
            <person name="Grigoriev I.V."/>
            <person name="Nagy L.G."/>
            <person name="Martin F."/>
            <person name="Kauserud H."/>
        </authorList>
    </citation>
    <scope>NUCLEOTIDE SEQUENCE</scope>
    <source>
        <strain evidence="1">CBHHK067</strain>
    </source>
</reference>
<dbReference type="Proteomes" id="UP001221757">
    <property type="component" value="Unassembled WGS sequence"/>
</dbReference>
<protein>
    <submittedName>
        <fullName evidence="1">Uncharacterized protein</fullName>
    </submittedName>
</protein>
<keyword evidence="2" id="KW-1185">Reference proteome</keyword>
<comment type="caution">
    <text evidence="1">The sequence shown here is derived from an EMBL/GenBank/DDBJ whole genome shotgun (WGS) entry which is preliminary data.</text>
</comment>
<name>A0AAD7FS93_MYCRO</name>
<dbReference type="EMBL" id="JARKIE010000439">
    <property type="protein sequence ID" value="KAJ7639895.1"/>
    <property type="molecule type" value="Genomic_DNA"/>
</dbReference>
<dbReference type="AlphaFoldDB" id="A0AAD7FS93"/>
<evidence type="ECO:0000313" key="1">
    <source>
        <dbReference type="EMBL" id="KAJ7639895.1"/>
    </source>
</evidence>